<evidence type="ECO:0000313" key="1">
    <source>
        <dbReference type="EMBL" id="KMV13677.1"/>
    </source>
</evidence>
<accession>A0A0J8TX18</accession>
<sequence>MNASTARPQQIEAINTLQRRLATDCTPPEVLATWPSGKADRQIAYLTSLVDARRELPRLRAQWVSAMRLLAQTGADVSTIPSLPPMATPDQIEQSIHMLATGIDIARGGNGTDGLYAVQREIARAGRALRDRGANVDAGFYIYEGQLIRIVQAPEGDLYATFRDPATEHSWQYLKVSMYRVYLHANVASSDDLARWGRGTGMCFVCGRRLGHARTQDQGIHATCATGLGARPEDDHR</sequence>
<gene>
    <name evidence="1" type="ORF">ACT17_34050</name>
</gene>
<organism evidence="1 2">
    <name type="scientific">Mycolicibacterium conceptionense</name>
    <dbReference type="NCBI Taxonomy" id="451644"/>
    <lineage>
        <taxon>Bacteria</taxon>
        <taxon>Bacillati</taxon>
        <taxon>Actinomycetota</taxon>
        <taxon>Actinomycetes</taxon>
        <taxon>Mycobacteriales</taxon>
        <taxon>Mycobacteriaceae</taxon>
        <taxon>Mycolicibacterium</taxon>
    </lineage>
</organism>
<dbReference type="PATRIC" id="fig|451644.5.peg.7003"/>
<dbReference type="RefSeq" id="WP_048896598.1">
    <property type="nucleotide sequence ID" value="NZ_LFOD01000081.1"/>
</dbReference>
<dbReference type="AlphaFoldDB" id="A0A0J8TX18"/>
<evidence type="ECO:0000313" key="2">
    <source>
        <dbReference type="Proteomes" id="UP000037594"/>
    </source>
</evidence>
<comment type="caution">
    <text evidence="1">The sequence shown here is derived from an EMBL/GenBank/DDBJ whole genome shotgun (WGS) entry which is preliminary data.</text>
</comment>
<proteinExistence type="predicted"/>
<dbReference type="OrthoDB" id="4763024at2"/>
<dbReference type="Proteomes" id="UP000037594">
    <property type="component" value="Unassembled WGS sequence"/>
</dbReference>
<name>A0A0J8TX18_9MYCO</name>
<reference evidence="1 2" key="1">
    <citation type="submission" date="2015-06" db="EMBL/GenBank/DDBJ databases">
        <title>Genome sequence of Mycobacterium conceptionense strain MLE.</title>
        <authorList>
            <person name="Greninger A.L."/>
            <person name="Cunningham G."/>
            <person name="Chiu C.Y."/>
            <person name="Miller S."/>
        </authorList>
    </citation>
    <scope>NUCLEOTIDE SEQUENCE [LARGE SCALE GENOMIC DNA]</scope>
    <source>
        <strain evidence="1 2">MLE</strain>
    </source>
</reference>
<protein>
    <submittedName>
        <fullName evidence="1">Uncharacterized protein</fullName>
    </submittedName>
</protein>
<dbReference type="EMBL" id="LFOD01000081">
    <property type="protein sequence ID" value="KMV13677.1"/>
    <property type="molecule type" value="Genomic_DNA"/>
</dbReference>